<feature type="non-terminal residue" evidence="7">
    <location>
        <position position="222"/>
    </location>
</feature>
<keyword evidence="3" id="KW-0285">Flavoprotein</keyword>
<comment type="similarity">
    <text evidence="2">Belongs to the FAD-dependent glycerol-3-phosphate dehydrogenase family.</text>
</comment>
<proteinExistence type="inferred from homology"/>
<dbReference type="GO" id="GO:0046168">
    <property type="term" value="P:glycerol-3-phosphate catabolic process"/>
    <property type="evidence" value="ECO:0007669"/>
    <property type="project" value="TreeGrafter"/>
</dbReference>
<evidence type="ECO:0000256" key="5">
    <source>
        <dbReference type="ARBA" id="ARBA00023002"/>
    </source>
</evidence>
<dbReference type="Gene3D" id="3.50.50.60">
    <property type="entry name" value="FAD/NAD(P)-binding domain"/>
    <property type="match status" value="2"/>
</dbReference>
<dbReference type="FunFam" id="3.50.50.60:FF:000102">
    <property type="entry name" value="Glycerol-3-phosphate dehydrogenase"/>
    <property type="match status" value="1"/>
</dbReference>
<dbReference type="EMBL" id="AJWZ01000348">
    <property type="protein sequence ID" value="EKC77133.1"/>
    <property type="molecule type" value="Genomic_DNA"/>
</dbReference>
<evidence type="ECO:0000256" key="1">
    <source>
        <dbReference type="ARBA" id="ARBA00001974"/>
    </source>
</evidence>
<protein>
    <submittedName>
        <fullName evidence="7">sn-glycerol-3-phosphate dehydrogenase subunit A</fullName>
    </submittedName>
</protein>
<keyword evidence="5" id="KW-0560">Oxidoreductase</keyword>
<dbReference type="PROSITE" id="PS00977">
    <property type="entry name" value="FAD_G3PDH_1"/>
    <property type="match status" value="1"/>
</dbReference>
<name>K1U4K6_9ZZZZ</name>
<comment type="caution">
    <text evidence="7">The sequence shown here is derived from an EMBL/GenBank/DDBJ whole genome shotgun (WGS) entry which is preliminary data.</text>
</comment>
<organism evidence="7">
    <name type="scientific">human gut metagenome</name>
    <dbReference type="NCBI Taxonomy" id="408170"/>
    <lineage>
        <taxon>unclassified sequences</taxon>
        <taxon>metagenomes</taxon>
        <taxon>organismal metagenomes</taxon>
    </lineage>
</organism>
<dbReference type="SUPFAM" id="SSF51905">
    <property type="entry name" value="FAD/NAD(P)-binding domain"/>
    <property type="match status" value="1"/>
</dbReference>
<evidence type="ECO:0000313" key="7">
    <source>
        <dbReference type="EMBL" id="EKC77133.1"/>
    </source>
</evidence>
<accession>K1U4K6</accession>
<evidence type="ECO:0000256" key="3">
    <source>
        <dbReference type="ARBA" id="ARBA00022630"/>
    </source>
</evidence>
<keyword evidence="4" id="KW-0274">FAD</keyword>
<evidence type="ECO:0000256" key="2">
    <source>
        <dbReference type="ARBA" id="ARBA00007330"/>
    </source>
</evidence>
<dbReference type="PRINTS" id="PR01001">
    <property type="entry name" value="FADG3PDH"/>
</dbReference>
<evidence type="ECO:0000256" key="4">
    <source>
        <dbReference type="ARBA" id="ARBA00022827"/>
    </source>
</evidence>
<dbReference type="GO" id="GO:0004368">
    <property type="term" value="F:glycerol-3-phosphate dehydrogenase (quinone) activity"/>
    <property type="evidence" value="ECO:0007669"/>
    <property type="project" value="InterPro"/>
</dbReference>
<reference evidence="7" key="1">
    <citation type="journal article" date="2013" name="Environ. Microbiol.">
        <title>Microbiota from the distal guts of lean and obese adolescents exhibit partial functional redundancy besides clear differences in community structure.</title>
        <authorList>
            <person name="Ferrer M."/>
            <person name="Ruiz A."/>
            <person name="Lanza F."/>
            <person name="Haange S.B."/>
            <person name="Oberbach A."/>
            <person name="Till H."/>
            <person name="Bargiela R."/>
            <person name="Campoy C."/>
            <person name="Segura M.T."/>
            <person name="Richter M."/>
            <person name="von Bergen M."/>
            <person name="Seifert J."/>
            <person name="Suarez A."/>
        </authorList>
    </citation>
    <scope>NUCLEOTIDE SEQUENCE</scope>
</reference>
<dbReference type="InterPro" id="IPR000447">
    <property type="entry name" value="G3P_DH_FAD-dep"/>
</dbReference>
<dbReference type="Pfam" id="PF01266">
    <property type="entry name" value="DAO"/>
    <property type="match status" value="1"/>
</dbReference>
<sequence>AKETESMEAKEQREYDVIVIGGGATGAGTARDCALRGLRVLLVERFDFASGATGRNHGLLHSGARYAVTDRESAAECIRENMILRRIARHCVEPTDGLFITLPEDDLNYQATFVRACREAGIGAEIIDPALARRMEPSVNPAIIGAVRVPDGAVDPFRLTLANVIDAQAHGARILTYHEVLGLIREQGRVTGIRVLDRKSGTKHEYRAPLTVNAGGIWGHGI</sequence>
<dbReference type="PANTHER" id="PTHR11985">
    <property type="entry name" value="GLYCEROL-3-PHOSPHATE DEHYDROGENASE"/>
    <property type="match status" value="1"/>
</dbReference>
<feature type="non-terminal residue" evidence="7">
    <location>
        <position position="1"/>
    </location>
</feature>
<dbReference type="InterPro" id="IPR006076">
    <property type="entry name" value="FAD-dep_OxRdtase"/>
</dbReference>
<feature type="domain" description="FAD dependent oxidoreductase" evidence="6">
    <location>
        <begin position="16"/>
        <end position="218"/>
    </location>
</feature>
<comment type="cofactor">
    <cofactor evidence="1">
        <name>FAD</name>
        <dbReference type="ChEBI" id="CHEBI:57692"/>
    </cofactor>
</comment>
<gene>
    <name evidence="7" type="ORF">OBE_00509</name>
</gene>
<dbReference type="InterPro" id="IPR036188">
    <property type="entry name" value="FAD/NAD-bd_sf"/>
</dbReference>
<evidence type="ECO:0000259" key="6">
    <source>
        <dbReference type="Pfam" id="PF01266"/>
    </source>
</evidence>
<dbReference type="PANTHER" id="PTHR11985:SF35">
    <property type="entry name" value="ANAEROBIC GLYCEROL-3-PHOSPHATE DEHYDROGENASE SUBUNIT A"/>
    <property type="match status" value="1"/>
</dbReference>
<dbReference type="AlphaFoldDB" id="K1U4K6"/>